<proteinExistence type="inferred from homology"/>
<evidence type="ECO:0000256" key="2">
    <source>
        <dbReference type="ARBA" id="ARBA00022448"/>
    </source>
</evidence>
<evidence type="ECO:0000259" key="11">
    <source>
        <dbReference type="Pfam" id="PF00999"/>
    </source>
</evidence>
<reference evidence="14 15" key="1">
    <citation type="journal article" date="2024" name="G3 (Bethesda)">
        <title>Genome assembly of Hibiscus sabdariffa L. provides insights into metabolisms of medicinal natural products.</title>
        <authorList>
            <person name="Kim T."/>
        </authorList>
    </citation>
    <scope>NUCLEOTIDE SEQUENCE [LARGE SCALE GENOMIC DNA]</scope>
    <source>
        <strain evidence="14">TK-2024</strain>
        <tissue evidence="14">Old leaves</tissue>
    </source>
</reference>
<keyword evidence="8 10" id="KW-0472">Membrane</keyword>
<evidence type="ECO:0000256" key="7">
    <source>
        <dbReference type="ARBA" id="ARBA00023065"/>
    </source>
</evidence>
<evidence type="ECO:0000313" key="14">
    <source>
        <dbReference type="EMBL" id="KAK8550126.1"/>
    </source>
</evidence>
<dbReference type="PANTHER" id="PTHR32468:SF17">
    <property type="entry name" value="CATION_H(+) ANTIPORTER 4"/>
    <property type="match status" value="1"/>
</dbReference>
<name>A0ABR2DYX3_9ROSI</name>
<keyword evidence="3" id="KW-0633">Potassium transport</keyword>
<feature type="domain" description="Cation/H(+) antiporter central" evidence="12">
    <location>
        <begin position="407"/>
        <end position="528"/>
    </location>
</feature>
<keyword evidence="15" id="KW-1185">Reference proteome</keyword>
<feature type="domain" description="Cation/H(+) antiporter C-terminal" evidence="13">
    <location>
        <begin position="544"/>
        <end position="678"/>
    </location>
</feature>
<keyword evidence="5" id="KW-0630">Potassium</keyword>
<evidence type="ECO:0000256" key="5">
    <source>
        <dbReference type="ARBA" id="ARBA00022958"/>
    </source>
</evidence>
<keyword evidence="7" id="KW-0406">Ion transport</keyword>
<protein>
    <recommendedName>
        <fullName evidence="16">Cation/H+ exchanger domain-containing protein</fullName>
    </recommendedName>
</protein>
<feature type="transmembrane region" description="Helical" evidence="10">
    <location>
        <begin position="100"/>
        <end position="117"/>
    </location>
</feature>
<feature type="transmembrane region" description="Helical" evidence="10">
    <location>
        <begin position="270"/>
        <end position="291"/>
    </location>
</feature>
<comment type="subcellular location">
    <subcellularLocation>
        <location evidence="1">Membrane</location>
        <topology evidence="1">Multi-pass membrane protein</topology>
    </subcellularLocation>
</comment>
<keyword evidence="2" id="KW-0813">Transport</keyword>
<dbReference type="InterPro" id="IPR057291">
    <property type="entry name" value="CHX17_2nd"/>
</dbReference>
<accession>A0ABR2DYX3</accession>
<comment type="caution">
    <text evidence="14">The sequence shown here is derived from an EMBL/GenBank/DDBJ whole genome shotgun (WGS) entry which is preliminary data.</text>
</comment>
<gene>
    <name evidence="14" type="ORF">V6N12_038856</name>
</gene>
<evidence type="ECO:0000256" key="6">
    <source>
        <dbReference type="ARBA" id="ARBA00022989"/>
    </source>
</evidence>
<feature type="transmembrane region" description="Helical" evidence="10">
    <location>
        <begin position="329"/>
        <end position="348"/>
    </location>
</feature>
<evidence type="ECO:0000256" key="9">
    <source>
        <dbReference type="ARBA" id="ARBA00038341"/>
    </source>
</evidence>
<dbReference type="InterPro" id="IPR057290">
    <property type="entry name" value="CHX17_C"/>
</dbReference>
<dbReference type="PANTHER" id="PTHR32468">
    <property type="entry name" value="CATION/H + ANTIPORTER"/>
    <property type="match status" value="1"/>
</dbReference>
<dbReference type="Pfam" id="PF23259">
    <property type="entry name" value="CHX17_C"/>
    <property type="match status" value="1"/>
</dbReference>
<evidence type="ECO:0000313" key="15">
    <source>
        <dbReference type="Proteomes" id="UP001472677"/>
    </source>
</evidence>
<evidence type="ECO:0000256" key="10">
    <source>
        <dbReference type="SAM" id="Phobius"/>
    </source>
</evidence>
<dbReference type="EMBL" id="JBBPBM010000020">
    <property type="protein sequence ID" value="KAK8550126.1"/>
    <property type="molecule type" value="Genomic_DNA"/>
</dbReference>
<evidence type="ECO:0000256" key="1">
    <source>
        <dbReference type="ARBA" id="ARBA00004141"/>
    </source>
</evidence>
<feature type="transmembrane region" description="Helical" evidence="10">
    <location>
        <begin position="298"/>
        <end position="317"/>
    </location>
</feature>
<dbReference type="Gene3D" id="1.20.1530.20">
    <property type="match status" value="1"/>
</dbReference>
<evidence type="ECO:0000256" key="8">
    <source>
        <dbReference type="ARBA" id="ARBA00023136"/>
    </source>
</evidence>
<keyword evidence="4 10" id="KW-0812">Transmembrane</keyword>
<dbReference type="Proteomes" id="UP001472677">
    <property type="component" value="Unassembled WGS sequence"/>
</dbReference>
<evidence type="ECO:0008006" key="16">
    <source>
        <dbReference type="Google" id="ProtNLM"/>
    </source>
</evidence>
<dbReference type="Pfam" id="PF00999">
    <property type="entry name" value="Na_H_Exchanger"/>
    <property type="match status" value="1"/>
</dbReference>
<organism evidence="14 15">
    <name type="scientific">Hibiscus sabdariffa</name>
    <name type="common">roselle</name>
    <dbReference type="NCBI Taxonomy" id="183260"/>
    <lineage>
        <taxon>Eukaryota</taxon>
        <taxon>Viridiplantae</taxon>
        <taxon>Streptophyta</taxon>
        <taxon>Embryophyta</taxon>
        <taxon>Tracheophyta</taxon>
        <taxon>Spermatophyta</taxon>
        <taxon>Magnoliopsida</taxon>
        <taxon>eudicotyledons</taxon>
        <taxon>Gunneridae</taxon>
        <taxon>Pentapetalae</taxon>
        <taxon>rosids</taxon>
        <taxon>malvids</taxon>
        <taxon>Malvales</taxon>
        <taxon>Malvaceae</taxon>
        <taxon>Malvoideae</taxon>
        <taxon>Hibiscus</taxon>
    </lineage>
</organism>
<evidence type="ECO:0000256" key="3">
    <source>
        <dbReference type="ARBA" id="ARBA00022538"/>
    </source>
</evidence>
<dbReference type="Pfam" id="PF23256">
    <property type="entry name" value="CHX17_2nd"/>
    <property type="match status" value="1"/>
</dbReference>
<dbReference type="InterPro" id="IPR006153">
    <property type="entry name" value="Cation/H_exchanger_TM"/>
</dbReference>
<sequence length="679" mass="76813">MEVGPPELVRTYKNGTWILEKKLCLSFPPKVYDQKLGKLLEYAAPRLQLQMIVTFLLPHLIHCLLKHLRLPIFISQLLTGVILGPMVFKGNNSLITMSDQSVIVLVVVPLIVCLLMAKSSDMDRQEFIDNEPFILAISYSGTSFPVVHCLLSELKLLNSELVFICLRPLMKWMVRSTREGEKIKKVCLYTAILAFMISHKLTEKLRVFFIQGPFLVGLAIPEGPPLGSALVEKFEPVVSGFLMPLFVATCGMRIDFSHLKQLSPFAQHQAIAAVVTVIAKFGVSFLLSFLCNIPTRDSLAFAFIMISKGVVEMAIYSSMNDFDVIDPDVFAYMAIIIMLIASIVPMLVKTLYDPSRKYACYPKRSIMQCKLNEELRMISCIHVPANVNSIIHIINASCPTKHSPISLHVLHLIKLSGRATPLFISHEKNWNTLSDSLYSENVVLTFNQFERNNWGAVLVKVFTAVLPPNLMHEDICNLARDHLTSFIILPFHRQWHVDGSIESEDQTIRRLNYSVLEKSPCSVGILVEGRRRVNLSNSRDHTQSIAVVFLGGKDDREALALGRRMSQDKSIRLTIIHVRAANIILADDTDTMLDGEMLRNGKETYIERQVRDGPETLEFLRSIVNNYQLFIVGRRYKREDPQTFGLHEWSEFQEIGIIGDLLSSADFGRKNSVLIVQQQ</sequence>
<evidence type="ECO:0000259" key="12">
    <source>
        <dbReference type="Pfam" id="PF23256"/>
    </source>
</evidence>
<keyword evidence="6 10" id="KW-1133">Transmembrane helix</keyword>
<dbReference type="InterPro" id="IPR050794">
    <property type="entry name" value="CPA2_transporter"/>
</dbReference>
<feature type="domain" description="Cation/H+ exchanger transmembrane" evidence="11">
    <location>
        <begin position="161"/>
        <end position="348"/>
    </location>
</feature>
<evidence type="ECO:0000256" key="4">
    <source>
        <dbReference type="ARBA" id="ARBA00022692"/>
    </source>
</evidence>
<comment type="similarity">
    <text evidence="9">Belongs to the monovalent cation:proton antiporter 2 (CPA2) transporter (TC 2.A.37) family. CHX (TC 2.A.37.4) subfamily.</text>
</comment>
<evidence type="ECO:0000259" key="13">
    <source>
        <dbReference type="Pfam" id="PF23259"/>
    </source>
</evidence>
<dbReference type="InterPro" id="IPR038770">
    <property type="entry name" value="Na+/solute_symporter_sf"/>
</dbReference>